<protein>
    <submittedName>
        <fullName evidence="1">Uncharacterized protein</fullName>
    </submittedName>
</protein>
<proteinExistence type="predicted"/>
<gene>
    <name evidence="1" type="ORF">C7B82_03200</name>
</gene>
<reference evidence="1 2" key="2">
    <citation type="submission" date="2018-03" db="EMBL/GenBank/DDBJ databases">
        <title>The ancient ancestry and fast evolution of plastids.</title>
        <authorList>
            <person name="Moore K.R."/>
            <person name="Magnabosco C."/>
            <person name="Momper L."/>
            <person name="Gold D.A."/>
            <person name="Bosak T."/>
            <person name="Fournier G.P."/>
        </authorList>
    </citation>
    <scope>NUCLEOTIDE SEQUENCE [LARGE SCALE GENOMIC DNA]</scope>
    <source>
        <strain evidence="1 2">ULC18</strain>
    </source>
</reference>
<keyword evidence="2" id="KW-1185">Reference proteome</keyword>
<comment type="caution">
    <text evidence="1">The sequence shown here is derived from an EMBL/GenBank/DDBJ whole genome shotgun (WGS) entry which is preliminary data.</text>
</comment>
<dbReference type="Pfam" id="PF07784">
    <property type="entry name" value="DUF1622"/>
    <property type="match status" value="1"/>
</dbReference>
<dbReference type="Proteomes" id="UP000239576">
    <property type="component" value="Unassembled WGS sequence"/>
</dbReference>
<dbReference type="RefSeq" id="WP_106254875.1">
    <property type="nucleotide sequence ID" value="NZ_CAWNSW010000037.1"/>
</dbReference>
<dbReference type="OrthoDB" id="9812897at2"/>
<reference evidence="2" key="1">
    <citation type="submission" date="2018-02" db="EMBL/GenBank/DDBJ databases">
        <authorList>
            <person name="Moore K."/>
            <person name="Momper L."/>
        </authorList>
    </citation>
    <scope>NUCLEOTIDE SEQUENCE [LARGE SCALE GENOMIC DNA]</scope>
    <source>
        <strain evidence="2">ULC18</strain>
    </source>
</reference>
<evidence type="ECO:0000313" key="1">
    <source>
        <dbReference type="EMBL" id="PSB34115.1"/>
    </source>
</evidence>
<dbReference type="InterPro" id="IPR012427">
    <property type="entry name" value="DUF1622"/>
</dbReference>
<accession>A0A2T1EN25</accession>
<sequence length="71" mass="8568">MVGTTVSPSWDAIAKLASIRGIRTFLNFFYRKKCGRYRRWINGYSNRNMHWKRKKMMNQRSKNNEHMAGNR</sequence>
<dbReference type="EMBL" id="PVWK01000015">
    <property type="protein sequence ID" value="PSB34115.1"/>
    <property type="molecule type" value="Genomic_DNA"/>
</dbReference>
<dbReference type="AlphaFoldDB" id="A0A2T1EN25"/>
<evidence type="ECO:0000313" key="2">
    <source>
        <dbReference type="Proteomes" id="UP000239576"/>
    </source>
</evidence>
<organism evidence="1 2">
    <name type="scientific">Stenomitos frigidus ULC18</name>
    <dbReference type="NCBI Taxonomy" id="2107698"/>
    <lineage>
        <taxon>Bacteria</taxon>
        <taxon>Bacillati</taxon>
        <taxon>Cyanobacteriota</taxon>
        <taxon>Cyanophyceae</taxon>
        <taxon>Leptolyngbyales</taxon>
        <taxon>Leptolyngbyaceae</taxon>
        <taxon>Stenomitos</taxon>
    </lineage>
</organism>
<name>A0A2T1EN25_9CYAN</name>